<feature type="signal peptide" evidence="1">
    <location>
        <begin position="1"/>
        <end position="18"/>
    </location>
</feature>
<gene>
    <name evidence="2" type="ORF">SNE40_015454</name>
</gene>
<dbReference type="InterPro" id="IPR013320">
    <property type="entry name" value="ConA-like_dom_sf"/>
</dbReference>
<protein>
    <submittedName>
        <fullName evidence="2">Uncharacterized protein</fullName>
    </submittedName>
</protein>
<reference evidence="2 3" key="1">
    <citation type="submission" date="2024-01" db="EMBL/GenBank/DDBJ databases">
        <title>The genome of the rayed Mediterranean limpet Patella caerulea (Linnaeus, 1758).</title>
        <authorList>
            <person name="Anh-Thu Weber A."/>
            <person name="Halstead-Nussloch G."/>
        </authorList>
    </citation>
    <scope>NUCLEOTIDE SEQUENCE [LARGE SCALE GENOMIC DNA]</scope>
    <source>
        <strain evidence="2">AATW-2023a</strain>
        <tissue evidence="2">Whole specimen</tissue>
    </source>
</reference>
<proteinExistence type="predicted"/>
<feature type="chain" id="PRO_5042836864" evidence="1">
    <location>
        <begin position="19"/>
        <end position="409"/>
    </location>
</feature>
<organism evidence="2 3">
    <name type="scientific">Patella caerulea</name>
    <name type="common">Rayed Mediterranean limpet</name>
    <dbReference type="NCBI Taxonomy" id="87958"/>
    <lineage>
        <taxon>Eukaryota</taxon>
        <taxon>Metazoa</taxon>
        <taxon>Spiralia</taxon>
        <taxon>Lophotrochozoa</taxon>
        <taxon>Mollusca</taxon>
        <taxon>Gastropoda</taxon>
        <taxon>Patellogastropoda</taxon>
        <taxon>Patelloidea</taxon>
        <taxon>Patellidae</taxon>
        <taxon>Patella</taxon>
    </lineage>
</organism>
<accession>A0AAN8JHD7</accession>
<keyword evidence="3" id="KW-1185">Reference proteome</keyword>
<evidence type="ECO:0000256" key="1">
    <source>
        <dbReference type="SAM" id="SignalP"/>
    </source>
</evidence>
<evidence type="ECO:0000313" key="2">
    <source>
        <dbReference type="EMBL" id="KAK6177332.1"/>
    </source>
</evidence>
<dbReference type="SUPFAM" id="SSF49899">
    <property type="entry name" value="Concanavalin A-like lectins/glucanases"/>
    <property type="match status" value="1"/>
</dbReference>
<dbReference type="Pfam" id="PF13385">
    <property type="entry name" value="Laminin_G_3"/>
    <property type="match status" value="1"/>
</dbReference>
<dbReference type="Gene3D" id="2.60.120.200">
    <property type="match status" value="1"/>
</dbReference>
<name>A0AAN8JHD7_PATCE</name>
<sequence>MASIRCLILAGLICQCLTLPTNKGKDNKQIKQTKPLDMRAEVNNINKLTTIQPTIPTKLAVNCSATHQTHKTDPNKFLVFYNKGWYEQVCQTGLMWNQTLCRCEYASDALELPHKCVDYRPHSFNSSKYEQMVNRKWVVRDCNLAVSGLIWHQTMCRCIWGPDANENFVHGDEAQPCDTMFNATFETGLIDHAKSSFIELNPGAILSLRQIQGKTSTRAAYLQDAFLTVWYFAGNEMSDSLQIEFSFKAEKKSDTKDKYQIIMSNGCNVSELGYTTPSIAIGFRAEDQSFLLAFETANVRKAIVCTRDLLPYQWHKVSLIYEDGTLLLRVDGQPCIISEEFRGPVQKTSCPMTIGTDPLEKESRYVGYLDDITISRYCSRFEEEVPHPENVPEPPDMIENKIDTFSALV</sequence>
<comment type="caution">
    <text evidence="2">The sequence shown here is derived from an EMBL/GenBank/DDBJ whole genome shotgun (WGS) entry which is preliminary data.</text>
</comment>
<keyword evidence="1" id="KW-0732">Signal</keyword>
<dbReference type="Proteomes" id="UP001347796">
    <property type="component" value="Unassembled WGS sequence"/>
</dbReference>
<dbReference type="AlphaFoldDB" id="A0AAN8JHD7"/>
<evidence type="ECO:0000313" key="3">
    <source>
        <dbReference type="Proteomes" id="UP001347796"/>
    </source>
</evidence>
<dbReference type="EMBL" id="JAZGQO010000010">
    <property type="protein sequence ID" value="KAK6177332.1"/>
    <property type="molecule type" value="Genomic_DNA"/>
</dbReference>